<dbReference type="EMBL" id="VDUX01000004">
    <property type="protein sequence ID" value="TXL60920.1"/>
    <property type="molecule type" value="Genomic_DNA"/>
</dbReference>
<evidence type="ECO:0000256" key="1">
    <source>
        <dbReference type="SAM" id="MobiDB-lite"/>
    </source>
</evidence>
<gene>
    <name evidence="2" type="ORF">FHP06_10910</name>
</gene>
<keyword evidence="3" id="KW-1185">Reference proteome</keyword>
<proteinExistence type="predicted"/>
<protein>
    <submittedName>
        <fullName evidence="2">Uncharacterized protein</fullName>
    </submittedName>
</protein>
<dbReference type="Proteomes" id="UP000321571">
    <property type="component" value="Unassembled WGS sequence"/>
</dbReference>
<accession>A0A5C8NIB8</accession>
<feature type="region of interest" description="Disordered" evidence="1">
    <location>
        <begin position="224"/>
        <end position="266"/>
    </location>
</feature>
<sequence>MSARNTKAKQVSDSDVAAQVRALTKPSVAAYVVNLLVRESPEEIEDLIELGDRLREAQSSQDGTTLRALDRERRELTRTIAKNGIQLAAEAGTKVSAAAEAQVDDTLRAAMADPEAADAVRTGRLTRALDASGFGGVDLDDAVAVPETLATVTPLAPRRKAKAASQKDKAIAAAREEVASAERTEKQARKVADRARRDRDAALERYQELDDEAQQLRAALKKAEQRLAAAEHDLESAREDVDEAEEDEDAAQQALDAAQRELDRLT</sequence>
<evidence type="ECO:0000313" key="2">
    <source>
        <dbReference type="EMBL" id="TXL60920.1"/>
    </source>
</evidence>
<dbReference type="RefSeq" id="WP_147686638.1">
    <property type="nucleotide sequence ID" value="NZ_VDUX01000004.1"/>
</dbReference>
<reference evidence="2 3" key="1">
    <citation type="submission" date="2019-06" db="EMBL/GenBank/DDBJ databases">
        <title>Aeromicrobium sp. nov., isolated from a maize field.</title>
        <authorList>
            <person name="Lin S.-Y."/>
            <person name="Tsai C.-F."/>
            <person name="Young C.-C."/>
        </authorList>
    </citation>
    <scope>NUCLEOTIDE SEQUENCE [LARGE SCALE GENOMIC DNA]</scope>
    <source>
        <strain evidence="2 3">CC-CFT486</strain>
    </source>
</reference>
<feature type="compositionally biased region" description="Acidic residues" evidence="1">
    <location>
        <begin position="240"/>
        <end position="250"/>
    </location>
</feature>
<evidence type="ECO:0000313" key="3">
    <source>
        <dbReference type="Proteomes" id="UP000321571"/>
    </source>
</evidence>
<feature type="compositionally biased region" description="Basic and acidic residues" evidence="1">
    <location>
        <begin position="224"/>
        <end position="239"/>
    </location>
</feature>
<name>A0A5C8NIB8_9ACTN</name>
<dbReference type="AlphaFoldDB" id="A0A5C8NIB8"/>
<feature type="compositionally biased region" description="Basic and acidic residues" evidence="1">
    <location>
        <begin position="165"/>
        <end position="198"/>
    </location>
</feature>
<comment type="caution">
    <text evidence="2">The sequence shown here is derived from an EMBL/GenBank/DDBJ whole genome shotgun (WGS) entry which is preliminary data.</text>
</comment>
<feature type="region of interest" description="Disordered" evidence="1">
    <location>
        <begin position="157"/>
        <end position="198"/>
    </location>
</feature>
<dbReference type="OrthoDB" id="3541690at2"/>
<organism evidence="2 3">
    <name type="scientific">Aeromicrobium terrae</name>
    <dbReference type="NCBI Taxonomy" id="2498846"/>
    <lineage>
        <taxon>Bacteria</taxon>
        <taxon>Bacillati</taxon>
        <taxon>Actinomycetota</taxon>
        <taxon>Actinomycetes</taxon>
        <taxon>Propionibacteriales</taxon>
        <taxon>Nocardioidaceae</taxon>
        <taxon>Aeromicrobium</taxon>
    </lineage>
</organism>